<dbReference type="AlphaFoldDB" id="A0A2P8E1J0"/>
<evidence type="ECO:0000313" key="1">
    <source>
        <dbReference type="EMBL" id="PSL03351.1"/>
    </source>
</evidence>
<gene>
    <name evidence="1" type="ORF">CLV48_10769</name>
</gene>
<dbReference type="Proteomes" id="UP000240708">
    <property type="component" value="Unassembled WGS sequence"/>
</dbReference>
<comment type="caution">
    <text evidence="1">The sequence shown here is derived from an EMBL/GenBank/DDBJ whole genome shotgun (WGS) entry which is preliminary data.</text>
</comment>
<accession>A0A2P8E1J0</accession>
<reference evidence="1 2" key="1">
    <citation type="submission" date="2018-03" db="EMBL/GenBank/DDBJ databases">
        <title>Genomic Encyclopedia of Archaeal and Bacterial Type Strains, Phase II (KMG-II): from individual species to whole genera.</title>
        <authorList>
            <person name="Goeker M."/>
        </authorList>
    </citation>
    <scope>NUCLEOTIDE SEQUENCE [LARGE SCALE GENOMIC DNA]</scope>
    <source>
        <strain evidence="1 2">DSM 28057</strain>
    </source>
</reference>
<dbReference type="EMBL" id="PYGF01000007">
    <property type="protein sequence ID" value="PSL03351.1"/>
    <property type="molecule type" value="Genomic_DNA"/>
</dbReference>
<proteinExistence type="predicted"/>
<organism evidence="1 2">
    <name type="scientific">Cecembia rubra</name>
    <dbReference type="NCBI Taxonomy" id="1485585"/>
    <lineage>
        <taxon>Bacteria</taxon>
        <taxon>Pseudomonadati</taxon>
        <taxon>Bacteroidota</taxon>
        <taxon>Cytophagia</taxon>
        <taxon>Cytophagales</taxon>
        <taxon>Cyclobacteriaceae</taxon>
        <taxon>Cecembia</taxon>
    </lineage>
</organism>
<name>A0A2P8E1J0_9BACT</name>
<keyword evidence="2" id="KW-1185">Reference proteome</keyword>
<protein>
    <submittedName>
        <fullName evidence="1">Uncharacterized protein</fullName>
    </submittedName>
</protein>
<sequence length="74" mass="8567">MQGQFNPPLKPECVYGTKLDAFFENVALKLGSEVSKKEYQKKGSLYFLNYTLQQSKYLRTVQLRHGFESELMLG</sequence>
<evidence type="ECO:0000313" key="2">
    <source>
        <dbReference type="Proteomes" id="UP000240708"/>
    </source>
</evidence>